<dbReference type="AlphaFoldDB" id="A0AAE0QFY4"/>
<dbReference type="PANTHER" id="PTHR31025">
    <property type="entry name" value="SI:CH211-196P9.1-RELATED"/>
    <property type="match status" value="1"/>
</dbReference>
<gene>
    <name evidence="1" type="ORF">QTP70_000770</name>
</gene>
<reference evidence="1" key="1">
    <citation type="submission" date="2023-06" db="EMBL/GenBank/DDBJ databases">
        <title>Male Hemibagrus guttatus genome.</title>
        <authorList>
            <person name="Bian C."/>
        </authorList>
    </citation>
    <scope>NUCLEOTIDE SEQUENCE</scope>
    <source>
        <strain evidence="1">Male_cb2023</strain>
        <tissue evidence="1">Muscle</tissue>
    </source>
</reference>
<dbReference type="Proteomes" id="UP001274896">
    <property type="component" value="Unassembled WGS sequence"/>
</dbReference>
<evidence type="ECO:0000313" key="1">
    <source>
        <dbReference type="EMBL" id="KAK3521201.1"/>
    </source>
</evidence>
<sequence length="347" mass="39460">MSVLEEYEVTGILSDSRRRQMVTILAAHMVETEGRIPQQATKEKYALGIVTLFPALKGPISTKGYEHYYDSQSGSGFLAWQLKTFQRKTKLVAKNSKTHIAQGSGTGRERELPQCGGQLHIELCKEVISLMNHTSDREIILEKMETFEYRQHLIHNPDELHTVFSVFPRLLDTKELVIREAESLTSTPMLQSLLRSARNQWHDESSESCPEWDSDMVSFLLLLHILPPQPSKKKTQKISASQAIDHLVVFHKSCKSLEEQLENQEGHRQPYLLASGTSKQAISTFYIVLDKKLIPCQGTTSLAAFDELFKVHFVFSVSYDTALSNMQHSFRPQSTVLMLTPLKKAQR</sequence>
<keyword evidence="2" id="KW-1185">Reference proteome</keyword>
<name>A0AAE0QFY4_9TELE</name>
<protein>
    <submittedName>
        <fullName evidence="1">Uncharacterized protein</fullName>
    </submittedName>
</protein>
<comment type="caution">
    <text evidence="1">The sequence shown here is derived from an EMBL/GenBank/DDBJ whole genome shotgun (WGS) entry which is preliminary data.</text>
</comment>
<dbReference type="PANTHER" id="PTHR31025:SF29">
    <property type="entry name" value="SI:CH211-196P9.1"/>
    <property type="match status" value="1"/>
</dbReference>
<organism evidence="1 2">
    <name type="scientific">Hemibagrus guttatus</name>
    <dbReference type="NCBI Taxonomy" id="175788"/>
    <lineage>
        <taxon>Eukaryota</taxon>
        <taxon>Metazoa</taxon>
        <taxon>Chordata</taxon>
        <taxon>Craniata</taxon>
        <taxon>Vertebrata</taxon>
        <taxon>Euteleostomi</taxon>
        <taxon>Actinopterygii</taxon>
        <taxon>Neopterygii</taxon>
        <taxon>Teleostei</taxon>
        <taxon>Ostariophysi</taxon>
        <taxon>Siluriformes</taxon>
        <taxon>Bagridae</taxon>
        <taxon>Hemibagrus</taxon>
    </lineage>
</organism>
<evidence type="ECO:0000313" key="2">
    <source>
        <dbReference type="Proteomes" id="UP001274896"/>
    </source>
</evidence>
<dbReference type="EMBL" id="JAUCMX010000015">
    <property type="protein sequence ID" value="KAK3521201.1"/>
    <property type="molecule type" value="Genomic_DNA"/>
</dbReference>
<accession>A0AAE0QFY4</accession>
<proteinExistence type="predicted"/>